<dbReference type="EMBL" id="CP006880">
    <property type="protein sequence ID" value="AJD44641.1"/>
    <property type="molecule type" value="Genomic_DNA"/>
</dbReference>
<dbReference type="AlphaFoldDB" id="A0A0B4XC02"/>
<gene>
    <name evidence="2" type="ORF">RGR602_PC00602</name>
</gene>
<accession>A0A0B4XC02</accession>
<dbReference type="HOGENOM" id="CLU_2540238_0_0_5"/>
<keyword evidence="1" id="KW-1133">Transmembrane helix</keyword>
<sequence>MANELEAGFTGSPVEKPEGIRKVASDTASAIKREANAVAVGVTDHPQAASSLILGIGAAAFGIGYLLGRSSVSTRNRYWR</sequence>
<protein>
    <recommendedName>
        <fullName evidence="4">DUF883 domain-containing protein</fullName>
    </recommendedName>
</protein>
<feature type="transmembrane region" description="Helical" evidence="1">
    <location>
        <begin position="48"/>
        <end position="68"/>
    </location>
</feature>
<organism evidence="2 3">
    <name type="scientific">Rhizobium gallicum bv. gallicum R602sp</name>
    <dbReference type="NCBI Taxonomy" id="1041138"/>
    <lineage>
        <taxon>Bacteria</taxon>
        <taxon>Pseudomonadati</taxon>
        <taxon>Pseudomonadota</taxon>
        <taxon>Alphaproteobacteria</taxon>
        <taxon>Hyphomicrobiales</taxon>
        <taxon>Rhizobiaceae</taxon>
        <taxon>Rhizobium/Agrobacterium group</taxon>
        <taxon>Rhizobium</taxon>
    </lineage>
</organism>
<evidence type="ECO:0000313" key="3">
    <source>
        <dbReference type="Proteomes" id="UP000031368"/>
    </source>
</evidence>
<reference evidence="2 3" key="1">
    <citation type="submission" date="2013-11" db="EMBL/GenBank/DDBJ databases">
        <title>Complete genome sequence of Rhizobium gallicum bv. gallicum R602.</title>
        <authorList>
            <person name="Bustos P."/>
            <person name="Santamaria R.I."/>
            <person name="Lozano L."/>
            <person name="Acosta J.L."/>
            <person name="Ormeno-Orrillo E."/>
            <person name="Rogel M.A."/>
            <person name="Romero D."/>
            <person name="Cevallos M.A."/>
            <person name="Martinez-Romero E."/>
            <person name="Gonzalez V."/>
        </authorList>
    </citation>
    <scope>NUCLEOTIDE SEQUENCE [LARGE SCALE GENOMIC DNA]</scope>
    <source>
        <strain evidence="2 3">R602</strain>
        <plasmid evidence="2 3">pRgalR602c</plasmid>
    </source>
</reference>
<keyword evidence="1" id="KW-0812">Transmembrane</keyword>
<keyword evidence="2" id="KW-0614">Plasmid</keyword>
<keyword evidence="1" id="KW-0472">Membrane</keyword>
<keyword evidence="3" id="KW-1185">Reference proteome</keyword>
<dbReference type="KEGG" id="rga:RGR602_PC00602"/>
<proteinExistence type="predicted"/>
<evidence type="ECO:0008006" key="4">
    <source>
        <dbReference type="Google" id="ProtNLM"/>
    </source>
</evidence>
<dbReference type="Proteomes" id="UP000031368">
    <property type="component" value="Plasmid pRgalR602c"/>
</dbReference>
<geneLocation type="plasmid" evidence="2 3">
    <name>pRgalR602c</name>
</geneLocation>
<name>A0A0B4XC02_9HYPH</name>
<dbReference type="RefSeq" id="WP_040114960.1">
    <property type="nucleotide sequence ID" value="NZ_CP006880.1"/>
</dbReference>
<evidence type="ECO:0000256" key="1">
    <source>
        <dbReference type="SAM" id="Phobius"/>
    </source>
</evidence>
<evidence type="ECO:0000313" key="2">
    <source>
        <dbReference type="EMBL" id="AJD44641.1"/>
    </source>
</evidence>